<evidence type="ECO:0000313" key="1">
    <source>
        <dbReference type="EMBL" id="CAB3922174.1"/>
    </source>
</evidence>
<dbReference type="RefSeq" id="WP_180100737.1">
    <property type="nucleotide sequence ID" value="NZ_CADIKR010000010.1"/>
</dbReference>
<dbReference type="Proteomes" id="UP000507140">
    <property type="component" value="Unassembled WGS sequence"/>
</dbReference>
<accession>A0ABM8LM63</accession>
<comment type="caution">
    <text evidence="1">The sequence shown here is derived from an EMBL/GenBank/DDBJ whole genome shotgun (WGS) entry which is preliminary data.</text>
</comment>
<proteinExistence type="predicted"/>
<sequence>MELKINIDLEEAVAQALAPEKLQPILDKHITEAITSAIKDATGYRSKFREAVEAQLTEAMPHGLQIDDVAKFQHVLNTALQSAVHAQNSSAVNVALNEAAKVALPDVPAVVKMSELMTAAREGLLYSDERAAFFARFDQSDGGGGWLYLDKSEKPGKGYGIDGGKYSAEYQLAFQRDGSVYALKLRDKQVTPASRPDVISKFDAMLMAMYVGRTRLELDMDPDDVESAASEQYDD</sequence>
<keyword evidence="2" id="KW-1185">Reference proteome</keyword>
<name>A0ABM8LM63_9BURK</name>
<evidence type="ECO:0000313" key="2">
    <source>
        <dbReference type="Proteomes" id="UP000507140"/>
    </source>
</evidence>
<dbReference type="EMBL" id="CADIKR010000010">
    <property type="protein sequence ID" value="CAB3922174.1"/>
    <property type="molecule type" value="Genomic_DNA"/>
</dbReference>
<organism evidence="1 2">
    <name type="scientific">Achromobacter mucicolens</name>
    <dbReference type="NCBI Taxonomy" id="1389922"/>
    <lineage>
        <taxon>Bacteria</taxon>
        <taxon>Pseudomonadati</taxon>
        <taxon>Pseudomonadota</taxon>
        <taxon>Betaproteobacteria</taxon>
        <taxon>Burkholderiales</taxon>
        <taxon>Alcaligenaceae</taxon>
        <taxon>Achromobacter</taxon>
    </lineage>
</organism>
<protein>
    <submittedName>
        <fullName evidence="1">Uncharacterized protein</fullName>
    </submittedName>
</protein>
<reference evidence="1 2" key="1">
    <citation type="submission" date="2020-04" db="EMBL/GenBank/DDBJ databases">
        <authorList>
            <person name="De Canck E."/>
        </authorList>
    </citation>
    <scope>NUCLEOTIDE SEQUENCE [LARGE SCALE GENOMIC DNA]</scope>
    <source>
        <strain evidence="1 2">LMG 3415</strain>
    </source>
</reference>
<gene>
    <name evidence="1" type="ORF">LMG3415_05642</name>
</gene>